<proteinExistence type="predicted"/>
<name>A0A2P2N2Q1_RHIMU</name>
<sequence length="30" mass="3778">MTKKRFMLPSSIKFLNFGLRLCWPRSNWRY</sequence>
<accession>A0A2P2N2Q1</accession>
<dbReference type="EMBL" id="GGEC01056260">
    <property type="protein sequence ID" value="MBX36744.1"/>
    <property type="molecule type" value="Transcribed_RNA"/>
</dbReference>
<dbReference type="AlphaFoldDB" id="A0A2P2N2Q1"/>
<protein>
    <submittedName>
        <fullName evidence="1">Uncharacterized protein</fullName>
    </submittedName>
</protein>
<evidence type="ECO:0000313" key="1">
    <source>
        <dbReference type="EMBL" id="MBX36744.1"/>
    </source>
</evidence>
<organism evidence="1">
    <name type="scientific">Rhizophora mucronata</name>
    <name type="common">Asiatic mangrove</name>
    <dbReference type="NCBI Taxonomy" id="61149"/>
    <lineage>
        <taxon>Eukaryota</taxon>
        <taxon>Viridiplantae</taxon>
        <taxon>Streptophyta</taxon>
        <taxon>Embryophyta</taxon>
        <taxon>Tracheophyta</taxon>
        <taxon>Spermatophyta</taxon>
        <taxon>Magnoliopsida</taxon>
        <taxon>eudicotyledons</taxon>
        <taxon>Gunneridae</taxon>
        <taxon>Pentapetalae</taxon>
        <taxon>rosids</taxon>
        <taxon>fabids</taxon>
        <taxon>Malpighiales</taxon>
        <taxon>Rhizophoraceae</taxon>
        <taxon>Rhizophora</taxon>
    </lineage>
</organism>
<reference evidence="1" key="1">
    <citation type="submission" date="2018-02" db="EMBL/GenBank/DDBJ databases">
        <title>Rhizophora mucronata_Transcriptome.</title>
        <authorList>
            <person name="Meera S.P."/>
            <person name="Sreeshan A."/>
            <person name="Augustine A."/>
        </authorList>
    </citation>
    <scope>NUCLEOTIDE SEQUENCE</scope>
    <source>
        <tissue evidence="1">Leaf</tissue>
    </source>
</reference>